<feature type="transmembrane region" description="Helical" evidence="19">
    <location>
        <begin position="766"/>
        <end position="794"/>
    </location>
</feature>
<keyword evidence="12 18" id="KW-0249">Electron transport</keyword>
<comment type="subcellular location">
    <subcellularLocation>
        <location evidence="1">Cell membrane</location>
        <topology evidence="1">Multi-pass membrane protein</topology>
    </subcellularLocation>
</comment>
<evidence type="ECO:0000256" key="5">
    <source>
        <dbReference type="ARBA" id="ARBA00022448"/>
    </source>
</evidence>
<feature type="transmembrane region" description="Helical" evidence="19">
    <location>
        <begin position="610"/>
        <end position="628"/>
    </location>
</feature>
<dbReference type="InterPro" id="IPR023615">
    <property type="entry name" value="Cyt_c_Oxase_su1_BS"/>
</dbReference>
<dbReference type="EC" id="7.1.1.9" evidence="4"/>
<feature type="transmembrane region" description="Helical" evidence="19">
    <location>
        <begin position="168"/>
        <end position="192"/>
    </location>
</feature>
<evidence type="ECO:0000256" key="2">
    <source>
        <dbReference type="ARBA" id="ARBA00004673"/>
    </source>
</evidence>
<keyword evidence="11" id="KW-1278">Translocase</keyword>
<dbReference type="Pfam" id="PF00115">
    <property type="entry name" value="COX1"/>
    <property type="match status" value="1"/>
</dbReference>
<evidence type="ECO:0000313" key="22">
    <source>
        <dbReference type="EMBL" id="RJF95947.1"/>
    </source>
</evidence>
<feature type="transmembrane region" description="Helical" evidence="19">
    <location>
        <begin position="38"/>
        <end position="61"/>
    </location>
</feature>
<dbReference type="Proteomes" id="UP000265955">
    <property type="component" value="Unassembled WGS sequence"/>
</dbReference>
<sequence length="838" mass="92284">MKRYPNALPRPPDELDRLRQAWQRPSGLRFLTVVNNTYIGLLYVGTALLFFLLAGVLALMMRTQLAVPDNDLIGYQTYNQLFTMHGTVMMFLFAVPAVEAMGVLLLPNMLAARDLPFPRLSAYAYWAYAVGGLVFFCSLFFGLAPQGGWFMYPPLTSYEYSPGINADLWLLGIGFIEISAIAGAIEIVVGVLRTRAPGMTLDKLPIFAWAMLVFAGMIIFAFPAVILATILLELERSFYWPFFVADKGGDPLLWQHLFWFFGHPEVYIIFLPAVGMVSMMVPAMVQKPLIGHQLIVLALIATGFLSFGLWVHHMFATGIPQLSLSFFSAASMAVSIPSGIQVFAWIATIAAAGRFRIQVPLLFILGFLFIFVLGGLTGVMVAVVPFDWQAHDTYFIVAHLHYVLVGGMVFPLFAAFYYWTPFISARPLSERLGKWAFWLMFSGFNVAFFPMHITGLAGMPRRVYTYSEELGWGPLNMASTIGAYVIAAGVLLFLIDLVLHFRPTTGKNAGNVWNAGTLEWLPNDTYGVRSIPIIDSREPLWDQPGLADDVEAGRFYLPNTATGGRETIVTSAIDAQPQYLLRMPGPSWPPLLAAVGTAGFFLLLTVKLIIPALLFGVVAIVMVIKWLWSTDPTPALPPVDIGGGIRLPVYMAGPSSHSWWAMVVLILVSGSIFASMLFSYLFLWTVSPEVWPQSDAMPSGMWPAAASTLLLASGAGIAWLSHSLKHDQAGRRISMVMPLAMALLAASAAADGYAHWQSGLRPQHSAYGAAVFTIISLQGFFVAVVLAMGIYTYARNRCGLLDGRRRNTFDNTMLMWYYTVAQGLTGMLLVHAFPRLTG</sequence>
<keyword evidence="5 18" id="KW-0813">Transport</keyword>
<feature type="transmembrane region" description="Helical" evidence="19">
    <location>
        <begin position="477"/>
        <end position="499"/>
    </location>
</feature>
<dbReference type="InterPro" id="IPR023616">
    <property type="entry name" value="Cyt_c_oxase-like_su1_dom"/>
</dbReference>
<evidence type="ECO:0000256" key="16">
    <source>
        <dbReference type="ARBA" id="ARBA00023136"/>
    </source>
</evidence>
<feature type="transmembrane region" description="Helical" evidence="19">
    <location>
        <begin position="81"/>
        <end position="106"/>
    </location>
</feature>
<dbReference type="UniPathway" id="UPA00705"/>
<dbReference type="EMBL" id="QYUO01000002">
    <property type="protein sequence ID" value="RJF95947.1"/>
    <property type="molecule type" value="Genomic_DNA"/>
</dbReference>
<dbReference type="GO" id="GO:0015990">
    <property type="term" value="P:electron transport coupled proton transport"/>
    <property type="evidence" value="ECO:0007669"/>
    <property type="project" value="InterPro"/>
</dbReference>
<evidence type="ECO:0000256" key="19">
    <source>
        <dbReference type="SAM" id="Phobius"/>
    </source>
</evidence>
<dbReference type="GO" id="GO:0022904">
    <property type="term" value="P:respiratory electron transport chain"/>
    <property type="evidence" value="ECO:0007669"/>
    <property type="project" value="InterPro"/>
</dbReference>
<dbReference type="GO" id="GO:0020037">
    <property type="term" value="F:heme binding"/>
    <property type="evidence" value="ECO:0007669"/>
    <property type="project" value="InterPro"/>
</dbReference>
<organism evidence="22 23">
    <name type="scientific">Noviherbaspirillum saxi</name>
    <dbReference type="NCBI Taxonomy" id="2320863"/>
    <lineage>
        <taxon>Bacteria</taxon>
        <taxon>Pseudomonadati</taxon>
        <taxon>Pseudomonadota</taxon>
        <taxon>Betaproteobacteria</taxon>
        <taxon>Burkholderiales</taxon>
        <taxon>Oxalobacteraceae</taxon>
        <taxon>Noviherbaspirillum</taxon>
    </lineage>
</organism>
<evidence type="ECO:0000256" key="15">
    <source>
        <dbReference type="ARBA" id="ARBA00023008"/>
    </source>
</evidence>
<feature type="transmembrane region" description="Helical" evidence="19">
    <location>
        <begin position="359"/>
        <end position="384"/>
    </location>
</feature>
<feature type="transmembrane region" description="Helical" evidence="19">
    <location>
        <begin position="396"/>
        <end position="419"/>
    </location>
</feature>
<evidence type="ECO:0000256" key="3">
    <source>
        <dbReference type="ARBA" id="ARBA00009578"/>
    </source>
</evidence>
<dbReference type="SUPFAM" id="SSF81442">
    <property type="entry name" value="Cytochrome c oxidase subunit I-like"/>
    <property type="match status" value="1"/>
</dbReference>
<evidence type="ECO:0000256" key="1">
    <source>
        <dbReference type="ARBA" id="ARBA00004651"/>
    </source>
</evidence>
<evidence type="ECO:0000256" key="13">
    <source>
        <dbReference type="ARBA" id="ARBA00022989"/>
    </source>
</evidence>
<evidence type="ECO:0000256" key="10">
    <source>
        <dbReference type="ARBA" id="ARBA00022723"/>
    </source>
</evidence>
<gene>
    <name evidence="22" type="primary">ctaD</name>
    <name evidence="22" type="ORF">D3871_21575</name>
</gene>
<dbReference type="GO" id="GO:0046872">
    <property type="term" value="F:metal ion binding"/>
    <property type="evidence" value="ECO:0007669"/>
    <property type="project" value="UniProtKB-KW"/>
</dbReference>
<evidence type="ECO:0000313" key="23">
    <source>
        <dbReference type="Proteomes" id="UP000265955"/>
    </source>
</evidence>
<feature type="domain" description="Heme-copper oxidase subunit III family profile" evidence="20">
    <location>
        <begin position="577"/>
        <end position="835"/>
    </location>
</feature>
<dbReference type="NCBIfam" id="TIGR02891">
    <property type="entry name" value="CtaD_CoxA"/>
    <property type="match status" value="1"/>
</dbReference>
<evidence type="ECO:0000256" key="11">
    <source>
        <dbReference type="ARBA" id="ARBA00022967"/>
    </source>
</evidence>
<keyword evidence="6" id="KW-1003">Cell membrane</keyword>
<evidence type="ECO:0000256" key="9">
    <source>
        <dbReference type="ARBA" id="ARBA00022692"/>
    </source>
</evidence>
<dbReference type="AlphaFoldDB" id="A0A3A3FKW9"/>
<dbReference type="RefSeq" id="WP_119771094.1">
    <property type="nucleotide sequence ID" value="NZ_QYUO01000002.1"/>
</dbReference>
<dbReference type="SUPFAM" id="SSF81452">
    <property type="entry name" value="Cytochrome c oxidase subunit III-like"/>
    <property type="match status" value="1"/>
</dbReference>
<comment type="pathway">
    <text evidence="2">Energy metabolism; oxidative phosphorylation.</text>
</comment>
<name>A0A3A3FKW9_9BURK</name>
<keyword evidence="22" id="KW-0560">Oxidoreductase</keyword>
<dbReference type="InterPro" id="IPR000883">
    <property type="entry name" value="Cyt_C_Oxase_1"/>
</dbReference>
<dbReference type="PROSITE" id="PS00077">
    <property type="entry name" value="COX1_CUB"/>
    <property type="match status" value="1"/>
</dbReference>
<keyword evidence="13 19" id="KW-1133">Transmembrane helix</keyword>
<feature type="transmembrane region" description="Helical" evidence="19">
    <location>
        <begin position="733"/>
        <end position="754"/>
    </location>
</feature>
<keyword evidence="8 18" id="KW-0679">Respiratory chain</keyword>
<evidence type="ECO:0000256" key="14">
    <source>
        <dbReference type="ARBA" id="ARBA00023004"/>
    </source>
</evidence>
<keyword evidence="16 19" id="KW-0472">Membrane</keyword>
<evidence type="ECO:0000256" key="17">
    <source>
        <dbReference type="ARBA" id="ARBA00047816"/>
    </source>
</evidence>
<dbReference type="PRINTS" id="PR01165">
    <property type="entry name" value="CYCOXIDASEI"/>
</dbReference>
<evidence type="ECO:0000256" key="8">
    <source>
        <dbReference type="ARBA" id="ARBA00022660"/>
    </source>
</evidence>
<keyword evidence="23" id="KW-1185">Reference proteome</keyword>
<dbReference type="PROSITE" id="PS50855">
    <property type="entry name" value="COX1"/>
    <property type="match status" value="1"/>
</dbReference>
<dbReference type="InterPro" id="IPR013833">
    <property type="entry name" value="Cyt_c_oxidase_su3_a-hlx"/>
</dbReference>
<evidence type="ECO:0000259" key="20">
    <source>
        <dbReference type="PROSITE" id="PS50253"/>
    </source>
</evidence>
<dbReference type="InterPro" id="IPR036927">
    <property type="entry name" value="Cyt_c_oxase-like_su1_sf"/>
</dbReference>
<feature type="transmembrane region" description="Helical" evidence="19">
    <location>
        <begin position="815"/>
        <end position="833"/>
    </location>
</feature>
<feature type="transmembrane region" description="Helical" evidence="19">
    <location>
        <begin position="702"/>
        <end position="721"/>
    </location>
</feature>
<feature type="transmembrane region" description="Helical" evidence="19">
    <location>
        <begin position="324"/>
        <end position="347"/>
    </location>
</feature>
<comment type="similarity">
    <text evidence="3 18">Belongs to the heme-copper respiratory oxidase family.</text>
</comment>
<dbReference type="InterPro" id="IPR014241">
    <property type="entry name" value="Cyt_c_oxidase_su1_bac"/>
</dbReference>
<comment type="catalytic activity">
    <reaction evidence="17">
        <text>4 Fe(II)-[cytochrome c] + O2 + 8 H(+)(in) = 4 Fe(III)-[cytochrome c] + 2 H2O + 4 H(+)(out)</text>
        <dbReference type="Rhea" id="RHEA:11436"/>
        <dbReference type="Rhea" id="RHEA-COMP:10350"/>
        <dbReference type="Rhea" id="RHEA-COMP:14399"/>
        <dbReference type="ChEBI" id="CHEBI:15377"/>
        <dbReference type="ChEBI" id="CHEBI:15378"/>
        <dbReference type="ChEBI" id="CHEBI:15379"/>
        <dbReference type="ChEBI" id="CHEBI:29033"/>
        <dbReference type="ChEBI" id="CHEBI:29034"/>
        <dbReference type="EC" id="7.1.1.9"/>
    </reaction>
</comment>
<dbReference type="Gene3D" id="1.20.210.10">
    <property type="entry name" value="Cytochrome c oxidase-like, subunit I domain"/>
    <property type="match status" value="1"/>
</dbReference>
<dbReference type="PANTHER" id="PTHR10422">
    <property type="entry name" value="CYTOCHROME C OXIDASE SUBUNIT 1"/>
    <property type="match status" value="1"/>
</dbReference>
<dbReference type="InterPro" id="IPR035973">
    <property type="entry name" value="Cyt_c_oxidase_su3-like_sf"/>
</dbReference>
<evidence type="ECO:0000256" key="6">
    <source>
        <dbReference type="ARBA" id="ARBA00022475"/>
    </source>
</evidence>
<keyword evidence="9 18" id="KW-0812">Transmembrane</keyword>
<evidence type="ECO:0000256" key="4">
    <source>
        <dbReference type="ARBA" id="ARBA00012949"/>
    </source>
</evidence>
<evidence type="ECO:0000256" key="12">
    <source>
        <dbReference type="ARBA" id="ARBA00022982"/>
    </source>
</evidence>
<feature type="transmembrane region" description="Helical" evidence="19">
    <location>
        <begin position="435"/>
        <end position="457"/>
    </location>
</feature>
<dbReference type="GO" id="GO:0004129">
    <property type="term" value="F:cytochrome-c oxidase activity"/>
    <property type="evidence" value="ECO:0007669"/>
    <property type="project" value="UniProtKB-EC"/>
</dbReference>
<accession>A0A3A3FKW9</accession>
<dbReference type="GO" id="GO:0016491">
    <property type="term" value="F:oxidoreductase activity"/>
    <property type="evidence" value="ECO:0007669"/>
    <property type="project" value="UniProtKB-KW"/>
</dbReference>
<proteinExistence type="inferred from homology"/>
<dbReference type="GO" id="GO:0006119">
    <property type="term" value="P:oxidative phosphorylation"/>
    <property type="evidence" value="ECO:0007669"/>
    <property type="project" value="UniProtKB-UniPathway"/>
</dbReference>
<dbReference type="PANTHER" id="PTHR10422:SF35">
    <property type="entry name" value="CYTOCHROME BO(3) UBIQUINOL OXIDASE SUBUNIT 1"/>
    <property type="match status" value="1"/>
</dbReference>
<dbReference type="GO" id="GO:0005886">
    <property type="term" value="C:plasma membrane"/>
    <property type="evidence" value="ECO:0007669"/>
    <property type="project" value="UniProtKB-SubCell"/>
</dbReference>
<reference evidence="23" key="1">
    <citation type="submission" date="2018-09" db="EMBL/GenBank/DDBJ databases">
        <authorList>
            <person name="Zhu H."/>
        </authorList>
    </citation>
    <scope>NUCLEOTIDE SEQUENCE [LARGE SCALE GENOMIC DNA]</scope>
    <source>
        <strain evidence="23">K1R23-30</strain>
    </source>
</reference>
<dbReference type="CDD" id="cd01662">
    <property type="entry name" value="Ubiquinol_Oxidase_I"/>
    <property type="match status" value="1"/>
</dbReference>
<evidence type="ECO:0000256" key="7">
    <source>
        <dbReference type="ARBA" id="ARBA00022617"/>
    </source>
</evidence>
<dbReference type="OrthoDB" id="9803294at2"/>
<keyword evidence="14" id="KW-0408">Iron</keyword>
<feature type="transmembrane region" description="Helical" evidence="19">
    <location>
        <begin position="294"/>
        <end position="312"/>
    </location>
</feature>
<evidence type="ECO:0000259" key="21">
    <source>
        <dbReference type="PROSITE" id="PS50855"/>
    </source>
</evidence>
<dbReference type="InterPro" id="IPR000298">
    <property type="entry name" value="Cyt_c_oxidase-like_su3"/>
</dbReference>
<dbReference type="PROSITE" id="PS50253">
    <property type="entry name" value="COX3"/>
    <property type="match status" value="1"/>
</dbReference>
<keyword evidence="15" id="KW-0186">Copper</keyword>
<feature type="transmembrane region" description="Helical" evidence="19">
    <location>
        <begin position="204"/>
        <end position="232"/>
    </location>
</feature>
<feature type="transmembrane region" description="Helical" evidence="19">
    <location>
        <begin position="126"/>
        <end position="148"/>
    </location>
</feature>
<keyword evidence="10" id="KW-0479">Metal-binding</keyword>
<dbReference type="Gene3D" id="1.20.120.80">
    <property type="entry name" value="Cytochrome c oxidase, subunit III, four-helix bundle"/>
    <property type="match status" value="1"/>
</dbReference>
<feature type="domain" description="Cytochrome oxidase subunit I profile" evidence="21">
    <location>
        <begin position="16"/>
        <end position="547"/>
    </location>
</feature>
<feature type="transmembrane region" description="Helical" evidence="19">
    <location>
        <begin position="659"/>
        <end position="682"/>
    </location>
</feature>
<evidence type="ECO:0000256" key="18">
    <source>
        <dbReference type="RuleBase" id="RU000370"/>
    </source>
</evidence>
<protein>
    <recommendedName>
        <fullName evidence="4">cytochrome-c oxidase</fullName>
        <ecNumber evidence="4">7.1.1.9</ecNumber>
    </recommendedName>
</protein>
<comment type="caution">
    <text evidence="22">The sequence shown here is derived from an EMBL/GenBank/DDBJ whole genome shotgun (WGS) entry which is preliminary data.</text>
</comment>
<keyword evidence="7 18" id="KW-0349">Heme</keyword>